<dbReference type="InterPro" id="IPR003448">
    <property type="entry name" value="Mopterin_biosynth_MoaE"/>
</dbReference>
<dbReference type="Proteomes" id="UP000268084">
    <property type="component" value="Chromosome"/>
</dbReference>
<gene>
    <name evidence="1" type="ORF">EH165_02850</name>
</gene>
<accession>A0A3G8ZK77</accession>
<dbReference type="EMBL" id="CP034170">
    <property type="protein sequence ID" value="AZI57255.1"/>
    <property type="molecule type" value="Genomic_DNA"/>
</dbReference>
<dbReference type="RefSeq" id="WP_124797940.1">
    <property type="nucleotide sequence ID" value="NZ_CP034170.1"/>
</dbReference>
<reference evidence="1 2" key="2">
    <citation type="submission" date="2018-12" db="EMBL/GenBank/DDBJ databases">
        <title>Nakamurella antarcticus sp. nov., isolated from Antarctica South Shetland Islands soil.</title>
        <authorList>
            <person name="Peng F."/>
        </authorList>
    </citation>
    <scope>NUCLEOTIDE SEQUENCE [LARGE SCALE GENOMIC DNA]</scope>
    <source>
        <strain evidence="1 2">S14-144</strain>
    </source>
</reference>
<organism evidence="1 2">
    <name type="scientific">Nakamurella antarctica</name>
    <dbReference type="NCBI Taxonomy" id="1902245"/>
    <lineage>
        <taxon>Bacteria</taxon>
        <taxon>Bacillati</taxon>
        <taxon>Actinomycetota</taxon>
        <taxon>Actinomycetes</taxon>
        <taxon>Nakamurellales</taxon>
        <taxon>Nakamurellaceae</taxon>
        <taxon>Nakamurella</taxon>
    </lineage>
</organism>
<keyword evidence="2" id="KW-1185">Reference proteome</keyword>
<name>A0A3G8ZK77_9ACTN</name>
<dbReference type="KEGG" id="nak:EH165_02850"/>
<dbReference type="Pfam" id="PF02391">
    <property type="entry name" value="MoaE"/>
    <property type="match status" value="1"/>
</dbReference>
<sequence length="141" mass="14549">MAGRVALSGVTDSLLSLTDHVDAVADPAAGATVSFSGAVRNHDHGRGVAELEYQSHPTAAAIVASVAAQIAAREGIIAVAVTHRVGRLNIGDIAIVAAVSSAHRRAAFDACADLVDEVKKQLPVWKRQIFSDGSDEWVGSA</sequence>
<dbReference type="AlphaFoldDB" id="A0A3G8ZK77"/>
<dbReference type="InterPro" id="IPR036563">
    <property type="entry name" value="MoaE_sf"/>
</dbReference>
<evidence type="ECO:0000313" key="2">
    <source>
        <dbReference type="Proteomes" id="UP000268084"/>
    </source>
</evidence>
<dbReference type="GO" id="GO:0006777">
    <property type="term" value="P:Mo-molybdopterin cofactor biosynthetic process"/>
    <property type="evidence" value="ECO:0007669"/>
    <property type="project" value="InterPro"/>
</dbReference>
<dbReference type="Gene3D" id="3.90.1170.40">
    <property type="entry name" value="Molybdopterin biosynthesis MoaE subunit"/>
    <property type="match status" value="1"/>
</dbReference>
<protein>
    <submittedName>
        <fullName evidence="1">Molybdenum cofactor biosynthesis protein MoaE</fullName>
    </submittedName>
</protein>
<dbReference type="CDD" id="cd00756">
    <property type="entry name" value="MoaE"/>
    <property type="match status" value="1"/>
</dbReference>
<reference evidence="1 2" key="1">
    <citation type="submission" date="2018-11" db="EMBL/GenBank/DDBJ databases">
        <authorList>
            <person name="Da X."/>
        </authorList>
    </citation>
    <scope>NUCLEOTIDE SEQUENCE [LARGE SCALE GENOMIC DNA]</scope>
    <source>
        <strain evidence="1 2">S14-144</strain>
    </source>
</reference>
<evidence type="ECO:0000313" key="1">
    <source>
        <dbReference type="EMBL" id="AZI57255.1"/>
    </source>
</evidence>
<dbReference type="PANTHER" id="PTHR23404">
    <property type="entry name" value="MOLYBDOPTERIN SYNTHASE RELATED"/>
    <property type="match status" value="1"/>
</dbReference>
<dbReference type="SUPFAM" id="SSF54690">
    <property type="entry name" value="Molybdopterin synthase subunit MoaE"/>
    <property type="match status" value="1"/>
</dbReference>
<dbReference type="OrthoDB" id="9794429at2"/>
<proteinExistence type="predicted"/>